<dbReference type="AlphaFoldDB" id="A0AB34HPU5"/>
<proteinExistence type="predicted"/>
<feature type="compositionally biased region" description="Low complexity" evidence="1">
    <location>
        <begin position="91"/>
        <end position="107"/>
    </location>
</feature>
<comment type="caution">
    <text evidence="2">The sequence shown here is derived from an EMBL/GenBank/DDBJ whole genome shotgun (WGS) entry which is preliminary data.</text>
</comment>
<evidence type="ECO:0000313" key="3">
    <source>
        <dbReference type="Proteomes" id="UP001159641"/>
    </source>
</evidence>
<dbReference type="EMBL" id="JAIQCJ010000966">
    <property type="protein sequence ID" value="KAJ8793484.1"/>
    <property type="molecule type" value="Genomic_DNA"/>
</dbReference>
<gene>
    <name evidence="2" type="ORF">J1605_019318</name>
</gene>
<accession>A0AB34HPU5</accession>
<feature type="region of interest" description="Disordered" evidence="1">
    <location>
        <begin position="1"/>
        <end position="154"/>
    </location>
</feature>
<feature type="compositionally biased region" description="Gly residues" evidence="1">
    <location>
        <begin position="69"/>
        <end position="79"/>
    </location>
</feature>
<name>A0AB34HPU5_ESCRO</name>
<feature type="compositionally biased region" description="Low complexity" evidence="1">
    <location>
        <begin position="25"/>
        <end position="34"/>
    </location>
</feature>
<protein>
    <submittedName>
        <fullName evidence="2">Uncharacterized protein</fullName>
    </submittedName>
</protein>
<sequence length="154" mass="15618">MDIREQVRATTSRLGGPLRCQPGFPESAALGSAPLSPPPLYPAGTSLPARAPAGEEGQGRGPGARLPGGAQGGRGGGRGSVCPPQPPPLLLPLLSLLPPGLRSLLKPWPQNRPSLPARTPGASAESTDRSDRCRSRSCLSLWSGGDGPGSPSPP</sequence>
<keyword evidence="3" id="KW-1185">Reference proteome</keyword>
<organism evidence="2 3">
    <name type="scientific">Eschrichtius robustus</name>
    <name type="common">California gray whale</name>
    <name type="synonym">Eschrichtius gibbosus</name>
    <dbReference type="NCBI Taxonomy" id="9764"/>
    <lineage>
        <taxon>Eukaryota</taxon>
        <taxon>Metazoa</taxon>
        <taxon>Chordata</taxon>
        <taxon>Craniata</taxon>
        <taxon>Vertebrata</taxon>
        <taxon>Euteleostomi</taxon>
        <taxon>Mammalia</taxon>
        <taxon>Eutheria</taxon>
        <taxon>Laurasiatheria</taxon>
        <taxon>Artiodactyla</taxon>
        <taxon>Whippomorpha</taxon>
        <taxon>Cetacea</taxon>
        <taxon>Mysticeti</taxon>
        <taxon>Eschrichtiidae</taxon>
        <taxon>Eschrichtius</taxon>
    </lineage>
</organism>
<evidence type="ECO:0000256" key="1">
    <source>
        <dbReference type="SAM" id="MobiDB-lite"/>
    </source>
</evidence>
<dbReference type="Proteomes" id="UP001159641">
    <property type="component" value="Unassembled WGS sequence"/>
</dbReference>
<evidence type="ECO:0000313" key="2">
    <source>
        <dbReference type="EMBL" id="KAJ8793484.1"/>
    </source>
</evidence>
<reference evidence="2 3" key="1">
    <citation type="submission" date="2022-11" db="EMBL/GenBank/DDBJ databases">
        <title>Whole genome sequence of Eschrichtius robustus ER-17-0199.</title>
        <authorList>
            <person name="Bruniche-Olsen A."/>
            <person name="Black A.N."/>
            <person name="Fields C.J."/>
            <person name="Walden K."/>
            <person name="Dewoody J.A."/>
        </authorList>
    </citation>
    <scope>NUCLEOTIDE SEQUENCE [LARGE SCALE GENOMIC DNA]</scope>
    <source>
        <strain evidence="2">ER-17-0199</strain>
        <tissue evidence="2">Blubber</tissue>
    </source>
</reference>